<proteinExistence type="predicted"/>
<gene>
    <name evidence="1" type="ORF">AURDEDRAFT_73484</name>
</gene>
<sequence length="478" mass="53716">MLQEHIDAGHDLGIAYAFSLPCLEAGYSAEEWKNALDTSRAKDLDMRTACLDSARNQVLDRDLPPRRLWDLHSNRVVPYWLVSCAANELVGQPMAISHSWMLPSLRNGILTSINGREWPVPIPKDTTLERVRNEMLNRIGPRYAWLDVLCLRQYGGAGRSDDLLKEEWKVDVPTIGRVYQHAYAIAHYYSGLGRPFRVGDMSDDRHWLNRAWTLQETGEHSFIAGVAPYSPLPTDGAVFSDPLVREFYERRSLTEPAMGTTSCALIACMRHRAATSELDKIAGLGYILPSASKALPAYIVGQSAKDAWELLIKSIHPTSRGDIFFQFPRPNNRTGTGYWFPSWKQVKACQDYPRSGLPSASHPLDYDEKAASFSYTGYLLLNCIVEGLSPITFVTGEAYRMGTIRIHICGKAHIMKAFAYHSETIPDDDYVLLGDDAHWAVGRLRAGKFVKLSILRLSSDVVCTHTFFFIHVAEPMSM</sequence>
<dbReference type="OrthoDB" id="5418601at2759"/>
<dbReference type="KEGG" id="adl:AURDEDRAFT_73484"/>
<reference evidence="2" key="1">
    <citation type="journal article" date="2012" name="Science">
        <title>The Paleozoic origin of enzymatic lignin decomposition reconstructed from 31 fungal genomes.</title>
        <authorList>
            <person name="Floudas D."/>
            <person name="Binder M."/>
            <person name="Riley R."/>
            <person name="Barry K."/>
            <person name="Blanchette R.A."/>
            <person name="Henrissat B."/>
            <person name="Martinez A.T."/>
            <person name="Otillar R."/>
            <person name="Spatafora J.W."/>
            <person name="Yadav J.S."/>
            <person name="Aerts A."/>
            <person name="Benoit I."/>
            <person name="Boyd A."/>
            <person name="Carlson A."/>
            <person name="Copeland A."/>
            <person name="Coutinho P.M."/>
            <person name="de Vries R.P."/>
            <person name="Ferreira P."/>
            <person name="Findley K."/>
            <person name="Foster B."/>
            <person name="Gaskell J."/>
            <person name="Glotzer D."/>
            <person name="Gorecki P."/>
            <person name="Heitman J."/>
            <person name="Hesse C."/>
            <person name="Hori C."/>
            <person name="Igarashi K."/>
            <person name="Jurgens J.A."/>
            <person name="Kallen N."/>
            <person name="Kersten P."/>
            <person name="Kohler A."/>
            <person name="Kuees U."/>
            <person name="Kumar T.K.A."/>
            <person name="Kuo A."/>
            <person name="LaButti K."/>
            <person name="Larrondo L.F."/>
            <person name="Lindquist E."/>
            <person name="Ling A."/>
            <person name="Lombard V."/>
            <person name="Lucas S."/>
            <person name="Lundell T."/>
            <person name="Martin R."/>
            <person name="McLaughlin D.J."/>
            <person name="Morgenstern I."/>
            <person name="Morin E."/>
            <person name="Murat C."/>
            <person name="Nagy L.G."/>
            <person name="Nolan M."/>
            <person name="Ohm R.A."/>
            <person name="Patyshakuliyeva A."/>
            <person name="Rokas A."/>
            <person name="Ruiz-Duenas F.J."/>
            <person name="Sabat G."/>
            <person name="Salamov A."/>
            <person name="Samejima M."/>
            <person name="Schmutz J."/>
            <person name="Slot J.C."/>
            <person name="St John F."/>
            <person name="Stenlid J."/>
            <person name="Sun H."/>
            <person name="Sun S."/>
            <person name="Syed K."/>
            <person name="Tsang A."/>
            <person name="Wiebenga A."/>
            <person name="Young D."/>
            <person name="Pisabarro A."/>
            <person name="Eastwood D.C."/>
            <person name="Martin F."/>
            <person name="Cullen D."/>
            <person name="Grigoriev I.V."/>
            <person name="Hibbett D.S."/>
        </authorList>
    </citation>
    <scope>NUCLEOTIDE SEQUENCE [LARGE SCALE GENOMIC DNA]</scope>
    <source>
        <strain evidence="2">TFB10046</strain>
    </source>
</reference>
<dbReference type="InParanoid" id="J0DAF1"/>
<name>J0DAF1_AURST</name>
<evidence type="ECO:0000313" key="1">
    <source>
        <dbReference type="EMBL" id="EJD37190.1"/>
    </source>
</evidence>
<evidence type="ECO:0000313" key="2">
    <source>
        <dbReference type="Proteomes" id="UP000006514"/>
    </source>
</evidence>
<dbReference type="eggNOG" id="ENOG502S6D9">
    <property type="taxonomic scope" value="Eukaryota"/>
</dbReference>
<dbReference type="Proteomes" id="UP000006514">
    <property type="component" value="Unassembled WGS sequence"/>
</dbReference>
<accession>J0DAF1</accession>
<organism evidence="1 2">
    <name type="scientific">Auricularia subglabra (strain TFB-10046 / SS5)</name>
    <name type="common">White-rot fungus</name>
    <name type="synonym">Auricularia delicata (strain TFB10046)</name>
    <dbReference type="NCBI Taxonomy" id="717982"/>
    <lineage>
        <taxon>Eukaryota</taxon>
        <taxon>Fungi</taxon>
        <taxon>Dikarya</taxon>
        <taxon>Basidiomycota</taxon>
        <taxon>Agaricomycotina</taxon>
        <taxon>Agaricomycetes</taxon>
        <taxon>Auriculariales</taxon>
        <taxon>Auriculariaceae</taxon>
        <taxon>Auricularia</taxon>
    </lineage>
</organism>
<protein>
    <submittedName>
        <fullName evidence="1">Uncharacterized protein</fullName>
    </submittedName>
</protein>
<keyword evidence="2" id="KW-1185">Reference proteome</keyword>
<dbReference type="EMBL" id="JH687845">
    <property type="protein sequence ID" value="EJD37190.1"/>
    <property type="molecule type" value="Genomic_DNA"/>
</dbReference>
<dbReference type="OMA" id="NIIATHQ"/>
<dbReference type="AlphaFoldDB" id="J0DAF1"/>